<feature type="region of interest" description="Disordered" evidence="1">
    <location>
        <begin position="87"/>
        <end position="120"/>
    </location>
</feature>
<dbReference type="VEuPathDB" id="FungiDB:MELLADRAFT_68359"/>
<sequence>MAPHNPNNPVPPATGLKKPRYNSSQTFKMLSAWDKIEENWCNKKCDSLSCALIQNKAPRPSTIGPNTLSGNLLNDGIKIDYQSQHQFEHNDNDDPLSDMTESDAKSDDSQQSIASIPKPGLTVTAANGDVNQRCCIREERQWQEVIGPMFKVFMVCKRVAFNWSWSDWDLDRKAQCQCSVAKKRIRHIAMGDIMSE</sequence>
<dbReference type="RefSeq" id="XP_007416982.1">
    <property type="nucleotide sequence ID" value="XM_007416920.1"/>
</dbReference>
<protein>
    <submittedName>
        <fullName evidence="2">Uncharacterized protein</fullName>
    </submittedName>
</protein>
<organism evidence="3">
    <name type="scientific">Melampsora larici-populina (strain 98AG31 / pathotype 3-4-7)</name>
    <name type="common">Poplar leaf rust fungus</name>
    <dbReference type="NCBI Taxonomy" id="747676"/>
    <lineage>
        <taxon>Eukaryota</taxon>
        <taxon>Fungi</taxon>
        <taxon>Dikarya</taxon>
        <taxon>Basidiomycota</taxon>
        <taxon>Pucciniomycotina</taxon>
        <taxon>Pucciniomycetes</taxon>
        <taxon>Pucciniales</taxon>
        <taxon>Melampsoraceae</taxon>
        <taxon>Melampsora</taxon>
    </lineage>
</organism>
<feature type="compositionally biased region" description="Pro residues" evidence="1">
    <location>
        <begin position="1"/>
        <end position="12"/>
    </location>
</feature>
<dbReference type="HOGENOM" id="CLU_121539_0_0_1"/>
<evidence type="ECO:0000313" key="2">
    <source>
        <dbReference type="EMBL" id="EGF99694.1"/>
    </source>
</evidence>
<feature type="region of interest" description="Disordered" evidence="1">
    <location>
        <begin position="1"/>
        <end position="21"/>
    </location>
</feature>
<dbReference type="Proteomes" id="UP000001072">
    <property type="component" value="Unassembled WGS sequence"/>
</dbReference>
<dbReference type="InParanoid" id="F4S6I6"/>
<gene>
    <name evidence="2" type="ORF">MELLADRAFT_68359</name>
</gene>
<dbReference type="KEGG" id="mlr:MELLADRAFT_68359"/>
<evidence type="ECO:0000256" key="1">
    <source>
        <dbReference type="SAM" id="MobiDB-lite"/>
    </source>
</evidence>
<evidence type="ECO:0000313" key="3">
    <source>
        <dbReference type="Proteomes" id="UP000001072"/>
    </source>
</evidence>
<reference evidence="3" key="1">
    <citation type="journal article" date="2011" name="Proc. Natl. Acad. Sci. U.S.A.">
        <title>Obligate biotrophy features unraveled by the genomic analysis of rust fungi.</title>
        <authorList>
            <person name="Duplessis S."/>
            <person name="Cuomo C.A."/>
            <person name="Lin Y.-C."/>
            <person name="Aerts A."/>
            <person name="Tisserant E."/>
            <person name="Veneault-Fourrey C."/>
            <person name="Joly D.L."/>
            <person name="Hacquard S."/>
            <person name="Amselem J."/>
            <person name="Cantarel B.L."/>
            <person name="Chiu R."/>
            <person name="Coutinho P.M."/>
            <person name="Feau N."/>
            <person name="Field M."/>
            <person name="Frey P."/>
            <person name="Gelhaye E."/>
            <person name="Goldberg J."/>
            <person name="Grabherr M.G."/>
            <person name="Kodira C.D."/>
            <person name="Kohler A."/>
            <person name="Kuees U."/>
            <person name="Lindquist E.A."/>
            <person name="Lucas S.M."/>
            <person name="Mago R."/>
            <person name="Mauceli E."/>
            <person name="Morin E."/>
            <person name="Murat C."/>
            <person name="Pangilinan J.L."/>
            <person name="Park R."/>
            <person name="Pearson M."/>
            <person name="Quesneville H."/>
            <person name="Rouhier N."/>
            <person name="Sakthikumar S."/>
            <person name="Salamov A.A."/>
            <person name="Schmutz J."/>
            <person name="Selles B."/>
            <person name="Shapiro H."/>
            <person name="Tanguay P."/>
            <person name="Tuskan G.A."/>
            <person name="Henrissat B."/>
            <person name="Van de Peer Y."/>
            <person name="Rouze P."/>
            <person name="Ellis J.G."/>
            <person name="Dodds P.N."/>
            <person name="Schein J.E."/>
            <person name="Zhong S."/>
            <person name="Hamelin R.C."/>
            <person name="Grigoriev I.V."/>
            <person name="Szabo L.J."/>
            <person name="Martin F."/>
        </authorList>
    </citation>
    <scope>NUCLEOTIDE SEQUENCE [LARGE SCALE GENOMIC DNA]</scope>
    <source>
        <strain evidence="3">98AG31 / pathotype 3-4-7</strain>
    </source>
</reference>
<keyword evidence="3" id="KW-1185">Reference proteome</keyword>
<accession>F4S6I6</accession>
<dbReference type="EMBL" id="GL883155">
    <property type="protein sequence ID" value="EGF99694.1"/>
    <property type="molecule type" value="Genomic_DNA"/>
</dbReference>
<name>F4S6I6_MELLP</name>
<dbReference type="GeneID" id="18931024"/>
<proteinExistence type="predicted"/>
<dbReference type="AlphaFoldDB" id="F4S6I6"/>